<keyword evidence="2" id="KW-1133">Transmembrane helix</keyword>
<comment type="caution">
    <text evidence="3">The sequence shown here is derived from an EMBL/GenBank/DDBJ whole genome shotgun (WGS) entry which is preliminary data.</text>
</comment>
<evidence type="ECO:0008006" key="5">
    <source>
        <dbReference type="Google" id="ProtNLM"/>
    </source>
</evidence>
<keyword evidence="2" id="KW-0472">Membrane</keyword>
<evidence type="ECO:0000313" key="4">
    <source>
        <dbReference type="Proteomes" id="UP000271974"/>
    </source>
</evidence>
<organism evidence="3 4">
    <name type="scientific">Elysia chlorotica</name>
    <name type="common">Eastern emerald elysia</name>
    <name type="synonym">Sea slug</name>
    <dbReference type="NCBI Taxonomy" id="188477"/>
    <lineage>
        <taxon>Eukaryota</taxon>
        <taxon>Metazoa</taxon>
        <taxon>Spiralia</taxon>
        <taxon>Lophotrochozoa</taxon>
        <taxon>Mollusca</taxon>
        <taxon>Gastropoda</taxon>
        <taxon>Heterobranchia</taxon>
        <taxon>Euthyneura</taxon>
        <taxon>Panpulmonata</taxon>
        <taxon>Sacoglossa</taxon>
        <taxon>Placobranchoidea</taxon>
        <taxon>Plakobranchidae</taxon>
        <taxon>Elysia</taxon>
    </lineage>
</organism>
<dbReference type="OrthoDB" id="6210404at2759"/>
<feature type="compositionally biased region" description="Basic and acidic residues" evidence="1">
    <location>
        <begin position="72"/>
        <end position="97"/>
    </location>
</feature>
<evidence type="ECO:0000256" key="1">
    <source>
        <dbReference type="SAM" id="MobiDB-lite"/>
    </source>
</evidence>
<dbReference type="EMBL" id="RQTK01000711">
    <property type="protein sequence ID" value="RUS75783.1"/>
    <property type="molecule type" value="Genomic_DNA"/>
</dbReference>
<evidence type="ECO:0000313" key="3">
    <source>
        <dbReference type="EMBL" id="RUS75783.1"/>
    </source>
</evidence>
<accession>A0A3S0ZEK6</accession>
<gene>
    <name evidence="3" type="ORF">EGW08_016444</name>
</gene>
<feature type="region of interest" description="Disordered" evidence="1">
    <location>
        <begin position="57"/>
        <end position="140"/>
    </location>
</feature>
<name>A0A3S0ZEK6_ELYCH</name>
<feature type="non-terminal residue" evidence="3">
    <location>
        <position position="140"/>
    </location>
</feature>
<reference evidence="3 4" key="1">
    <citation type="submission" date="2019-01" db="EMBL/GenBank/DDBJ databases">
        <title>A draft genome assembly of the solar-powered sea slug Elysia chlorotica.</title>
        <authorList>
            <person name="Cai H."/>
            <person name="Li Q."/>
            <person name="Fang X."/>
            <person name="Li J."/>
            <person name="Curtis N.E."/>
            <person name="Altenburger A."/>
            <person name="Shibata T."/>
            <person name="Feng M."/>
            <person name="Maeda T."/>
            <person name="Schwartz J.A."/>
            <person name="Shigenobu S."/>
            <person name="Lundholm N."/>
            <person name="Nishiyama T."/>
            <person name="Yang H."/>
            <person name="Hasebe M."/>
            <person name="Li S."/>
            <person name="Pierce S.K."/>
            <person name="Wang J."/>
        </authorList>
    </citation>
    <scope>NUCLEOTIDE SEQUENCE [LARGE SCALE GENOMIC DNA]</scope>
    <source>
        <strain evidence="3">EC2010</strain>
        <tissue evidence="3">Whole organism of an adult</tissue>
    </source>
</reference>
<feature type="transmembrane region" description="Helical" evidence="2">
    <location>
        <begin position="21"/>
        <end position="41"/>
    </location>
</feature>
<evidence type="ECO:0000256" key="2">
    <source>
        <dbReference type="SAM" id="Phobius"/>
    </source>
</evidence>
<proteinExistence type="predicted"/>
<protein>
    <recommendedName>
        <fullName evidence="5">Major facilitator superfamily (MFS) profile domain-containing protein</fullName>
    </recommendedName>
</protein>
<dbReference type="Proteomes" id="UP000271974">
    <property type="component" value="Unassembled WGS sequence"/>
</dbReference>
<dbReference type="AlphaFoldDB" id="A0A3S0ZEK6"/>
<keyword evidence="4" id="KW-1185">Reference proteome</keyword>
<sequence length="140" mass="15427">MTSRIGAIISPFVINLDHMPLFTFILMTSMTLASMVITCFIPETRNKVMAETVHEQTVGASGSEQGACAVDIDNKDHGGTLNENGKDSKKDRLELGSRKLPSVVEESLTDCTPLSSSDSKHRAQNRVFNYGYTETQDSRR</sequence>
<keyword evidence="2" id="KW-0812">Transmembrane</keyword>